<protein>
    <submittedName>
        <fullName evidence="2">Uncharacterized protein</fullName>
    </submittedName>
</protein>
<dbReference type="AlphaFoldDB" id="A0A6V0GZF0"/>
<proteinExistence type="predicted"/>
<keyword evidence="1" id="KW-0812">Transmembrane</keyword>
<keyword evidence="1" id="KW-0472">Membrane</keyword>
<accession>A0A6V0GZF0</accession>
<reference evidence="2" key="1">
    <citation type="submission" date="2021-01" db="EMBL/GenBank/DDBJ databases">
        <authorList>
            <person name="Corre E."/>
            <person name="Pelletier E."/>
            <person name="Niang G."/>
            <person name="Scheremetjew M."/>
            <person name="Finn R."/>
            <person name="Kale V."/>
            <person name="Holt S."/>
            <person name="Cochrane G."/>
            <person name="Meng A."/>
            <person name="Brown T."/>
            <person name="Cohen L."/>
        </authorList>
    </citation>
    <scope>NUCLEOTIDE SEQUENCE</scope>
    <source>
        <strain evidence="2">RCC3387</strain>
    </source>
</reference>
<sequence>MSAASWGQGGGVLYRFMMYLVLALFLLPLFIEPAGAGWKHIWKGAKDFTKDVGRNLVKNVKAIPRIVENPGKAVKEFTDFETTKVMRAFGEKCDTGKSLAVANGFCEHGEAQCTVTWKWRWVKGTVGSFKHSFVVVESGKHDRAVQFHWTAGGLCLERGMPDTHHIATRRDVPCCKVSDALKRASEPKYNVGSYSCNHHAGKVSTHLGFDVSCPYH</sequence>
<organism evidence="2">
    <name type="scientific">Zooxanthella nutricula</name>
    <dbReference type="NCBI Taxonomy" id="1333877"/>
    <lineage>
        <taxon>Eukaryota</taxon>
        <taxon>Sar</taxon>
        <taxon>Alveolata</taxon>
        <taxon>Dinophyceae</taxon>
        <taxon>Peridiniales</taxon>
        <taxon>Peridiniales incertae sedis</taxon>
        <taxon>Zooxanthella</taxon>
    </lineage>
</organism>
<evidence type="ECO:0000313" key="2">
    <source>
        <dbReference type="EMBL" id="CAD9638505.1"/>
    </source>
</evidence>
<keyword evidence="1" id="KW-1133">Transmembrane helix</keyword>
<dbReference type="EMBL" id="HBGW01088865">
    <property type="protein sequence ID" value="CAD9638505.1"/>
    <property type="molecule type" value="Transcribed_RNA"/>
</dbReference>
<feature type="transmembrane region" description="Helical" evidence="1">
    <location>
        <begin position="12"/>
        <end position="31"/>
    </location>
</feature>
<name>A0A6V0GZF0_9DINO</name>
<evidence type="ECO:0000256" key="1">
    <source>
        <dbReference type="SAM" id="Phobius"/>
    </source>
</evidence>
<gene>
    <name evidence="2" type="ORF">BRAN1462_LOCUS56327</name>
</gene>